<dbReference type="EMBL" id="BAAADE010000041">
    <property type="protein sequence ID" value="GAA0617314.1"/>
    <property type="molecule type" value="Genomic_DNA"/>
</dbReference>
<organism evidence="1 2">
    <name type="scientific">Paenochrobactrum glaciei</name>
    <dbReference type="NCBI Taxonomy" id="486407"/>
    <lineage>
        <taxon>Bacteria</taxon>
        <taxon>Pseudomonadati</taxon>
        <taxon>Pseudomonadota</taxon>
        <taxon>Alphaproteobacteria</taxon>
        <taxon>Hyphomicrobiales</taxon>
        <taxon>Brucellaceae</taxon>
        <taxon>Paenochrobactrum</taxon>
    </lineage>
</organism>
<reference evidence="2" key="1">
    <citation type="journal article" date="2019" name="Int. J. Syst. Evol. Microbiol.">
        <title>The Global Catalogue of Microorganisms (GCM) 10K type strain sequencing project: providing services to taxonomists for standard genome sequencing and annotation.</title>
        <authorList>
            <consortium name="The Broad Institute Genomics Platform"/>
            <consortium name="The Broad Institute Genome Sequencing Center for Infectious Disease"/>
            <person name="Wu L."/>
            <person name="Ma J."/>
        </authorList>
    </citation>
    <scope>NUCLEOTIDE SEQUENCE [LARGE SCALE GENOMIC DNA]</scope>
    <source>
        <strain evidence="2">JCM 15115</strain>
    </source>
</reference>
<keyword evidence="2" id="KW-1185">Reference proteome</keyword>
<evidence type="ECO:0000313" key="2">
    <source>
        <dbReference type="Proteomes" id="UP001424441"/>
    </source>
</evidence>
<dbReference type="Proteomes" id="UP001424441">
    <property type="component" value="Unassembled WGS sequence"/>
</dbReference>
<evidence type="ECO:0000313" key="1">
    <source>
        <dbReference type="EMBL" id="GAA0617314.1"/>
    </source>
</evidence>
<proteinExistence type="predicted"/>
<accession>A0ABP3RU30</accession>
<protein>
    <submittedName>
        <fullName evidence="1">Uncharacterized protein</fullName>
    </submittedName>
</protein>
<sequence length="52" mass="5978">MLDQLLGSQNDMATIRLKMNRSEVIRLAIEKLVVDEMKNEPVPKAKVEKIKL</sequence>
<gene>
    <name evidence="1" type="ORF">GCM10008943_34370</name>
</gene>
<comment type="caution">
    <text evidence="1">The sequence shown here is derived from an EMBL/GenBank/DDBJ whole genome shotgun (WGS) entry which is preliminary data.</text>
</comment>
<name>A0ABP3RU30_9HYPH</name>